<evidence type="ECO:0000256" key="2">
    <source>
        <dbReference type="ARBA" id="ARBA00023125"/>
    </source>
</evidence>
<dbReference type="PANTHER" id="PTHR44688">
    <property type="entry name" value="DNA-BINDING TRANSCRIPTIONAL ACTIVATOR DEVR_DOSR"/>
    <property type="match status" value="1"/>
</dbReference>
<comment type="caution">
    <text evidence="5">The sequence shown here is derived from an EMBL/GenBank/DDBJ whole genome shotgun (WGS) entry which is preliminary data.</text>
</comment>
<dbReference type="PANTHER" id="PTHR44688:SF16">
    <property type="entry name" value="DNA-BINDING TRANSCRIPTIONAL ACTIVATOR DEVR_DOSR"/>
    <property type="match status" value="1"/>
</dbReference>
<keyword evidence="3" id="KW-0804">Transcription</keyword>
<feature type="domain" description="HTH luxR-type" evidence="4">
    <location>
        <begin position="183"/>
        <end position="248"/>
    </location>
</feature>
<dbReference type="GO" id="GO:0006355">
    <property type="term" value="P:regulation of DNA-templated transcription"/>
    <property type="evidence" value="ECO:0007669"/>
    <property type="project" value="InterPro"/>
</dbReference>
<dbReference type="EMBL" id="QXMN01000003">
    <property type="protein sequence ID" value="RIX84234.1"/>
    <property type="molecule type" value="Genomic_DNA"/>
</dbReference>
<dbReference type="CDD" id="cd06170">
    <property type="entry name" value="LuxR_C_like"/>
    <property type="match status" value="1"/>
</dbReference>
<dbReference type="OrthoDB" id="8642092at2"/>
<proteinExistence type="predicted"/>
<dbReference type="Gene3D" id="1.10.10.10">
    <property type="entry name" value="Winged helix-like DNA-binding domain superfamily/Winged helix DNA-binding domain"/>
    <property type="match status" value="1"/>
</dbReference>
<reference evidence="5 6" key="1">
    <citation type="submission" date="2018-09" db="EMBL/GenBank/DDBJ databases">
        <title>Acidovorax cavernicola nov. sp. isolated from Gruta de las Maravillas (Aracena, Spain).</title>
        <authorList>
            <person name="Jurado V."/>
            <person name="Gutierrez-Patricio S."/>
            <person name="Gonzalez-Pimentel J.L."/>
            <person name="Miller A.Z."/>
            <person name="Laiz L."/>
            <person name="Saiz-Jimenez C."/>
        </authorList>
    </citation>
    <scope>NUCLEOTIDE SEQUENCE [LARGE SCALE GENOMIC DNA]</scope>
    <source>
        <strain evidence="5 6">1011MAR4D40.2</strain>
    </source>
</reference>
<name>A0A9X8GWR9_9BURK</name>
<accession>A0A9X8GWR9</accession>
<keyword evidence="2" id="KW-0238">DNA-binding</keyword>
<dbReference type="SMART" id="SM00421">
    <property type="entry name" value="HTH_LUXR"/>
    <property type="match status" value="1"/>
</dbReference>
<dbReference type="Proteomes" id="UP000265619">
    <property type="component" value="Unassembled WGS sequence"/>
</dbReference>
<keyword evidence="6" id="KW-1185">Reference proteome</keyword>
<dbReference type="AlphaFoldDB" id="A0A9X8GWR9"/>
<dbReference type="GO" id="GO:0003677">
    <property type="term" value="F:DNA binding"/>
    <property type="evidence" value="ECO:0007669"/>
    <property type="project" value="UniProtKB-KW"/>
</dbReference>
<evidence type="ECO:0000259" key="4">
    <source>
        <dbReference type="PROSITE" id="PS50043"/>
    </source>
</evidence>
<dbReference type="PRINTS" id="PR00038">
    <property type="entry name" value="HTHLUXR"/>
</dbReference>
<evidence type="ECO:0000313" key="6">
    <source>
        <dbReference type="Proteomes" id="UP000265619"/>
    </source>
</evidence>
<dbReference type="InterPro" id="IPR036388">
    <property type="entry name" value="WH-like_DNA-bd_sf"/>
</dbReference>
<evidence type="ECO:0000313" key="5">
    <source>
        <dbReference type="EMBL" id="RIX84234.1"/>
    </source>
</evidence>
<dbReference type="InterPro" id="IPR016032">
    <property type="entry name" value="Sig_transdc_resp-reg_C-effctor"/>
</dbReference>
<organism evidence="5 6">
    <name type="scientific">Acidovorax cavernicola</name>
    <dbReference type="NCBI Taxonomy" id="1675792"/>
    <lineage>
        <taxon>Bacteria</taxon>
        <taxon>Pseudomonadati</taxon>
        <taxon>Pseudomonadota</taxon>
        <taxon>Betaproteobacteria</taxon>
        <taxon>Burkholderiales</taxon>
        <taxon>Comamonadaceae</taxon>
        <taxon>Acidovorax</taxon>
    </lineage>
</organism>
<dbReference type="RefSeq" id="WP_119552490.1">
    <property type="nucleotide sequence ID" value="NZ_QXMN01000003.1"/>
</dbReference>
<evidence type="ECO:0000256" key="3">
    <source>
        <dbReference type="ARBA" id="ARBA00023163"/>
    </source>
</evidence>
<keyword evidence="1" id="KW-0805">Transcription regulation</keyword>
<protein>
    <submittedName>
        <fullName evidence="5">LuxR family transcriptional regulator</fullName>
    </submittedName>
</protein>
<dbReference type="InterPro" id="IPR000792">
    <property type="entry name" value="Tscrpt_reg_LuxR_C"/>
</dbReference>
<gene>
    <name evidence="5" type="ORF">D3H34_05885</name>
</gene>
<dbReference type="SUPFAM" id="SSF46894">
    <property type="entry name" value="C-terminal effector domain of the bipartite response regulators"/>
    <property type="match status" value="1"/>
</dbReference>
<evidence type="ECO:0000256" key="1">
    <source>
        <dbReference type="ARBA" id="ARBA00023015"/>
    </source>
</evidence>
<dbReference type="PROSITE" id="PS50043">
    <property type="entry name" value="HTH_LUXR_2"/>
    <property type="match status" value="1"/>
</dbReference>
<sequence length="252" mass="28506">MYLTAPEQQALRGVFALLAEDDRDEREIREHLGRALLDLLHADQFASFVWDAANGSFGSRVAIHMDPANLDTYAQWHQHHDPITFVLQSRRRATRVTEVMPQRELMRTPFFTDFLARDGLHWGMNLHAFEGDRALGDLRIWRRKGRGNFGDHEKALLDLIEPAFVGALQRAQRVAAATVPTHAPAPKVLLSAREQEVARCVREGLTDKEIAQRMAVSVPTVRTYLRRIFGKLGIERRSALAGWTAPTTPAAR</sequence>
<dbReference type="Pfam" id="PF00196">
    <property type="entry name" value="GerE"/>
    <property type="match status" value="1"/>
</dbReference>